<feature type="transmembrane region" description="Helical" evidence="6">
    <location>
        <begin position="139"/>
        <end position="161"/>
    </location>
</feature>
<evidence type="ECO:0000256" key="3">
    <source>
        <dbReference type="ARBA" id="ARBA00022692"/>
    </source>
</evidence>
<dbReference type="SUPFAM" id="SSF103481">
    <property type="entry name" value="Multidrug resistance efflux transporter EmrE"/>
    <property type="match status" value="2"/>
</dbReference>
<dbReference type="AlphaFoldDB" id="A0A8B2NH83"/>
<feature type="transmembrane region" description="Helical" evidence="6">
    <location>
        <begin position="32"/>
        <end position="54"/>
    </location>
</feature>
<evidence type="ECO:0000256" key="4">
    <source>
        <dbReference type="ARBA" id="ARBA00022989"/>
    </source>
</evidence>
<feature type="transmembrane region" description="Helical" evidence="6">
    <location>
        <begin position="238"/>
        <end position="258"/>
    </location>
</feature>
<keyword evidence="5 6" id="KW-0472">Membrane</keyword>
<dbReference type="OrthoDB" id="9815809at2"/>
<dbReference type="PANTHER" id="PTHR22911">
    <property type="entry name" value="ACYL-MALONYL CONDENSING ENZYME-RELATED"/>
    <property type="match status" value="1"/>
</dbReference>
<feature type="domain" description="EamA" evidence="7">
    <location>
        <begin position="142"/>
        <end position="276"/>
    </location>
</feature>
<proteinExistence type="inferred from homology"/>
<dbReference type="Pfam" id="PF00892">
    <property type="entry name" value="EamA"/>
    <property type="match status" value="2"/>
</dbReference>
<reference evidence="8 9" key="1">
    <citation type="submission" date="2018-05" db="EMBL/GenBank/DDBJ databases">
        <title>Acuticoccus sediminis sp. nov., isolated from deep-sea sediment of Indian Ocean.</title>
        <authorList>
            <person name="Liu X."/>
            <person name="Lai Q."/>
            <person name="Du Y."/>
            <person name="Sun F."/>
            <person name="Zhang X."/>
            <person name="Wang S."/>
            <person name="Shao Z."/>
        </authorList>
    </citation>
    <scope>NUCLEOTIDE SEQUENCE [LARGE SCALE GENOMIC DNA]</scope>
    <source>
        <strain evidence="8 9">PTG4-2</strain>
    </source>
</reference>
<comment type="similarity">
    <text evidence="2">Belongs to the drug/metabolite transporter (DMT) superfamily. 10 TMS drug/metabolite exporter (DME) (TC 2.A.7.3) family.</text>
</comment>
<feature type="transmembrane region" description="Helical" evidence="6">
    <location>
        <begin position="173"/>
        <end position="197"/>
    </location>
</feature>
<evidence type="ECO:0000259" key="7">
    <source>
        <dbReference type="Pfam" id="PF00892"/>
    </source>
</evidence>
<keyword evidence="4 6" id="KW-1133">Transmembrane helix</keyword>
<dbReference type="PANTHER" id="PTHR22911:SF6">
    <property type="entry name" value="SOLUTE CARRIER FAMILY 35 MEMBER G1"/>
    <property type="match status" value="1"/>
</dbReference>
<gene>
    <name evidence="8" type="ORF">DLJ53_24720</name>
</gene>
<protein>
    <submittedName>
        <fullName evidence="8">EamA/RhaT family transporter</fullName>
    </submittedName>
</protein>
<feature type="transmembrane region" description="Helical" evidence="6">
    <location>
        <begin position="117"/>
        <end position="133"/>
    </location>
</feature>
<name>A0A8B2NH83_9HYPH</name>
<dbReference type="InterPro" id="IPR037185">
    <property type="entry name" value="EmrE-like"/>
</dbReference>
<evidence type="ECO:0000313" key="8">
    <source>
        <dbReference type="EMBL" id="RAH98841.1"/>
    </source>
</evidence>
<feature type="transmembrane region" description="Helical" evidence="6">
    <location>
        <begin position="264"/>
        <end position="282"/>
    </location>
</feature>
<comment type="caution">
    <text evidence="8">The sequence shown here is derived from an EMBL/GenBank/DDBJ whole genome shotgun (WGS) entry which is preliminary data.</text>
</comment>
<dbReference type="EMBL" id="QHHQ01000006">
    <property type="protein sequence ID" value="RAH98841.1"/>
    <property type="molecule type" value="Genomic_DNA"/>
</dbReference>
<feature type="transmembrane region" description="Helical" evidence="6">
    <location>
        <begin position="88"/>
        <end position="110"/>
    </location>
</feature>
<sequence>MALFAAAMLIIPAIDACGKVLSTQISPFEVGLFRNLIQTGILFVALPLMGRAIFTPEVRAYLGRIALCGMFLSVCGGFMFWGLQTLPLANAIAIFFAEPLILTIFSVLFLGEKVGRHRTIAVLVGLLGALVVIRPNFAAFGWAALMPLASATLFAGAMTILRSLSGRVDAMRIQAMAGVFGSLTLSVLLIVGGIYSVGILEFTTPTAELWVLVLAVGLGATLVQLMMTVALRMAEASMLASFQYLEIVSATAIGYLVFGEFPDPLTWLGTAIILGAGLYVVHRERRRAVELRLAARRYGVGAPQPPELTTEPMP</sequence>
<feature type="transmembrane region" description="Helical" evidence="6">
    <location>
        <begin position="61"/>
        <end position="82"/>
    </location>
</feature>
<evidence type="ECO:0000256" key="5">
    <source>
        <dbReference type="ARBA" id="ARBA00023136"/>
    </source>
</evidence>
<evidence type="ECO:0000256" key="6">
    <source>
        <dbReference type="SAM" id="Phobius"/>
    </source>
</evidence>
<dbReference type="RefSeq" id="WP_111350244.1">
    <property type="nucleotide sequence ID" value="NZ_QHHQ01000006.1"/>
</dbReference>
<keyword evidence="3 6" id="KW-0812">Transmembrane</keyword>
<dbReference type="InterPro" id="IPR000620">
    <property type="entry name" value="EamA_dom"/>
</dbReference>
<evidence type="ECO:0000256" key="1">
    <source>
        <dbReference type="ARBA" id="ARBA00004141"/>
    </source>
</evidence>
<dbReference type="Proteomes" id="UP000249590">
    <property type="component" value="Unassembled WGS sequence"/>
</dbReference>
<organism evidence="8 9">
    <name type="scientific">Acuticoccus sediminis</name>
    <dbReference type="NCBI Taxonomy" id="2184697"/>
    <lineage>
        <taxon>Bacteria</taxon>
        <taxon>Pseudomonadati</taxon>
        <taxon>Pseudomonadota</taxon>
        <taxon>Alphaproteobacteria</taxon>
        <taxon>Hyphomicrobiales</taxon>
        <taxon>Amorphaceae</taxon>
        <taxon>Acuticoccus</taxon>
    </lineage>
</organism>
<dbReference type="GO" id="GO:0016020">
    <property type="term" value="C:membrane"/>
    <property type="evidence" value="ECO:0007669"/>
    <property type="project" value="UniProtKB-SubCell"/>
</dbReference>
<feature type="domain" description="EamA" evidence="7">
    <location>
        <begin position="3"/>
        <end position="133"/>
    </location>
</feature>
<accession>A0A8B2NH83</accession>
<evidence type="ECO:0000313" key="9">
    <source>
        <dbReference type="Proteomes" id="UP000249590"/>
    </source>
</evidence>
<evidence type="ECO:0000256" key="2">
    <source>
        <dbReference type="ARBA" id="ARBA00009853"/>
    </source>
</evidence>
<keyword evidence="9" id="KW-1185">Reference proteome</keyword>
<feature type="transmembrane region" description="Helical" evidence="6">
    <location>
        <begin position="209"/>
        <end position="231"/>
    </location>
</feature>
<comment type="subcellular location">
    <subcellularLocation>
        <location evidence="1">Membrane</location>
        <topology evidence="1">Multi-pass membrane protein</topology>
    </subcellularLocation>
</comment>